<comment type="caution">
    <text evidence="1">The sequence shown here is derived from an EMBL/GenBank/DDBJ whole genome shotgun (WGS) entry which is preliminary data.</text>
</comment>
<evidence type="ECO:0008006" key="3">
    <source>
        <dbReference type="Google" id="ProtNLM"/>
    </source>
</evidence>
<name>A0A1T3MAI9_9FLAO</name>
<dbReference type="PROSITE" id="PS51257">
    <property type="entry name" value="PROKAR_LIPOPROTEIN"/>
    <property type="match status" value="1"/>
</dbReference>
<dbReference type="RefSeq" id="WP_078772914.1">
    <property type="nucleotide sequence ID" value="NZ_CBCSBR010000023.1"/>
</dbReference>
<dbReference type="AlphaFoldDB" id="A0A1T3MAI9"/>
<keyword evidence="2" id="KW-1185">Reference proteome</keyword>
<reference evidence="1 2" key="1">
    <citation type="submission" date="2016-06" db="EMBL/GenBank/DDBJ databases">
        <title>Revisiting the taxonomy of the Elizabethkingia Genus based on Whole-Genome Sequencing, Optical Mapping, and MALDI-TOF.</title>
        <authorList>
            <person name="Nicholson A.C."/>
        </authorList>
    </citation>
    <scope>NUCLEOTIDE SEQUENCE [LARGE SCALE GENOMIC DNA]</scope>
    <source>
        <strain evidence="1 2">G4070</strain>
    </source>
</reference>
<dbReference type="EMBL" id="MAHX01000020">
    <property type="protein sequence ID" value="OPC61469.1"/>
    <property type="molecule type" value="Genomic_DNA"/>
</dbReference>
<evidence type="ECO:0000313" key="2">
    <source>
        <dbReference type="Proteomes" id="UP000190813"/>
    </source>
</evidence>
<dbReference type="Proteomes" id="UP000190813">
    <property type="component" value="Unassembled WGS sequence"/>
</dbReference>
<organism evidence="1 2">
    <name type="scientific">Elizabethkingia occulta</name>
    <dbReference type="NCBI Taxonomy" id="1867263"/>
    <lineage>
        <taxon>Bacteria</taxon>
        <taxon>Pseudomonadati</taxon>
        <taxon>Bacteroidota</taxon>
        <taxon>Flavobacteriia</taxon>
        <taxon>Flavobacteriales</taxon>
        <taxon>Weeksellaceae</taxon>
        <taxon>Elizabethkingia</taxon>
    </lineage>
</organism>
<accession>A0A1T3MAI9</accession>
<gene>
    <name evidence="1" type="ORF">BAZ10_10145</name>
</gene>
<protein>
    <recommendedName>
        <fullName evidence="3">Lipoprotein</fullName>
    </recommendedName>
</protein>
<evidence type="ECO:0000313" key="1">
    <source>
        <dbReference type="EMBL" id="OPC61469.1"/>
    </source>
</evidence>
<proteinExistence type="predicted"/>
<sequence>MKKILFIVLMALLVSCETERTAMTDVNFETKTSQFSSLSPNLLKANSLGINSNYPNGQIILVIFPTAACDGEYGRGYEYSAYVASNTTVPYERIVYSQIIDYSSQSIYAVPIFRIPANEHVSSQAQNVFVGLSINSSNISPIVRRVDINNEPQFGYEFLDIRTTITTCPETSWGKDPCQSLTVKDCLKKYNQHLYEFLYEQPKPKPEPEAKNLGK</sequence>